<accession>A0AAE3FHD3</accession>
<comment type="caution">
    <text evidence="11">The sequence shown here is derived from an EMBL/GenBank/DDBJ whole genome shotgun (WGS) entry which is preliminary data.</text>
</comment>
<reference evidence="11 12" key="1">
    <citation type="submission" date="2022-03" db="EMBL/GenBank/DDBJ databases">
        <title>Metagenome-assembled genomes from swine fecal metagenomes.</title>
        <authorList>
            <person name="Holman D.B."/>
            <person name="Kommadath A."/>
        </authorList>
    </citation>
    <scope>NUCLEOTIDE SEQUENCE [LARGE SCALE GENOMIC DNA]</scope>
    <source>
        <strain evidence="11">SUG147</strain>
    </source>
</reference>
<dbReference type="InterPro" id="IPR001650">
    <property type="entry name" value="Helicase_C-like"/>
</dbReference>
<organism evidence="11 12">
    <name type="scientific">Candidatus Colimorpha enterica</name>
    <dbReference type="NCBI Taxonomy" id="3083063"/>
    <lineage>
        <taxon>Bacteria</taxon>
        <taxon>Pseudomonadati</taxon>
        <taxon>Bacteroidota</taxon>
        <taxon>Bacteroidia</taxon>
        <taxon>Bacteroidales</taxon>
        <taxon>Candidatus Colimorpha</taxon>
    </lineage>
</organism>
<dbReference type="Proteomes" id="UP001139365">
    <property type="component" value="Unassembled WGS sequence"/>
</dbReference>
<dbReference type="PROSITE" id="PS51192">
    <property type="entry name" value="HELICASE_ATP_BIND_1"/>
    <property type="match status" value="1"/>
</dbReference>
<keyword evidence="7" id="KW-0234">DNA repair</keyword>
<dbReference type="AlphaFoldDB" id="A0AAE3FHD3"/>
<evidence type="ECO:0000256" key="7">
    <source>
        <dbReference type="ARBA" id="ARBA00023204"/>
    </source>
</evidence>
<dbReference type="PROSITE" id="PS51194">
    <property type="entry name" value="HELICASE_CTER"/>
    <property type="match status" value="1"/>
</dbReference>
<keyword evidence="2" id="KW-0227">DNA damage</keyword>
<sequence>MNDIKQSPPADAAVSEYIEITSRDISSVSGIGAKRKDAFARLGIYTVGDLLRHFPRAYQNRGNIRLLSDAVMGENCSYLLTIGTQPRTALLKNRMTLTKFTAFDDSGTVIINYFNSRFTEKAFHVGETFRFWGRVTSDRGRLMMSSPVKERFIDGISLPDVVPVYPSAAGLTQRIISDAVSDALSMIEKCGIPETLPEGFRKRLGLPDAYTAYREIHCSGKLSDIGLARRYFAAEEAYIFSLGLSLTKNRKRSGTPPAMRNGDLSEFLPKLGFPLTNAQKRSVGEIASDMINAEVPMTRLLSGDVGSGKTAVCAAAMYIAAENGFQSALMAPTEILAVQHFESLSPLFEKLGFRVSLLTGSTAAAQKKSIKAALASGGTDIVIGTHALITPDTEFSRLGLVVTDEQHRFGVSQRARLGGAGEITPHVLVMSATPIPRTLSLILYGELSASMLDELPPGRQKTDTFVVDESYRGRLNSFIRKQVAGGGQVYIVCPAVEDPPADENGDLISFAPDGSAEMQFDRPPLKSAVGYCEKLKNEVFPDLSVGLVHGKMKGKDKADIMRRFSEGEIDILVSTTVIEVGVNVPNASLMIVENAERFGLAQLHQLRGRVGRGKRKAYCVLVSDAKGEAAKKRLSVMRSTSDGYKIAEYDLELRGPGDYFPSGNGAARQHGSFGITVADMGLLREAMSEAEKTVASDPSLSSPENRIAAGKMRSLFSADERAMQ</sequence>
<evidence type="ECO:0000259" key="9">
    <source>
        <dbReference type="PROSITE" id="PS51192"/>
    </source>
</evidence>
<dbReference type="EMBL" id="JALEMU010000161">
    <property type="protein sequence ID" value="MCI5756521.1"/>
    <property type="molecule type" value="Genomic_DNA"/>
</dbReference>
<dbReference type="Pfam" id="PF19833">
    <property type="entry name" value="RecG_dom3_C"/>
    <property type="match status" value="1"/>
</dbReference>
<dbReference type="GO" id="GO:0003678">
    <property type="term" value="F:DNA helicase activity"/>
    <property type="evidence" value="ECO:0007669"/>
    <property type="project" value="TreeGrafter"/>
</dbReference>
<dbReference type="InterPro" id="IPR047112">
    <property type="entry name" value="RecG/Mfd"/>
</dbReference>
<evidence type="ECO:0000256" key="1">
    <source>
        <dbReference type="ARBA" id="ARBA00022741"/>
    </source>
</evidence>
<dbReference type="GO" id="GO:0003677">
    <property type="term" value="F:DNA binding"/>
    <property type="evidence" value="ECO:0007669"/>
    <property type="project" value="UniProtKB-KW"/>
</dbReference>
<evidence type="ECO:0000259" key="10">
    <source>
        <dbReference type="PROSITE" id="PS51194"/>
    </source>
</evidence>
<evidence type="ECO:0000256" key="4">
    <source>
        <dbReference type="ARBA" id="ARBA00022806"/>
    </source>
</evidence>
<keyword evidence="6" id="KW-0238">DNA-binding</keyword>
<dbReference type="SMART" id="SM00490">
    <property type="entry name" value="HELICc"/>
    <property type="match status" value="1"/>
</dbReference>
<keyword evidence="5" id="KW-0067">ATP-binding</keyword>
<feature type="domain" description="Helicase ATP-binding" evidence="9">
    <location>
        <begin position="290"/>
        <end position="452"/>
    </location>
</feature>
<dbReference type="InterPro" id="IPR027417">
    <property type="entry name" value="P-loop_NTPase"/>
</dbReference>
<dbReference type="SMART" id="SM00487">
    <property type="entry name" value="DEXDc"/>
    <property type="match status" value="1"/>
</dbReference>
<dbReference type="Pfam" id="PF17191">
    <property type="entry name" value="RecG_wedge"/>
    <property type="match status" value="1"/>
</dbReference>
<dbReference type="InterPro" id="IPR012340">
    <property type="entry name" value="NA-bd_OB-fold"/>
</dbReference>
<dbReference type="CDD" id="cd17992">
    <property type="entry name" value="DEXHc_RecG"/>
    <property type="match status" value="1"/>
</dbReference>
<dbReference type="InterPro" id="IPR033454">
    <property type="entry name" value="RecG_wedge"/>
</dbReference>
<dbReference type="GO" id="GO:0005524">
    <property type="term" value="F:ATP binding"/>
    <property type="evidence" value="ECO:0007669"/>
    <property type="project" value="UniProtKB-KW"/>
</dbReference>
<dbReference type="GO" id="GO:0016787">
    <property type="term" value="F:hydrolase activity"/>
    <property type="evidence" value="ECO:0007669"/>
    <property type="project" value="UniProtKB-KW"/>
</dbReference>
<dbReference type="SUPFAM" id="SSF52540">
    <property type="entry name" value="P-loop containing nucleoside triphosphate hydrolases"/>
    <property type="match status" value="1"/>
</dbReference>
<evidence type="ECO:0000256" key="2">
    <source>
        <dbReference type="ARBA" id="ARBA00022763"/>
    </source>
</evidence>
<dbReference type="InterPro" id="IPR045562">
    <property type="entry name" value="RecG_dom3_C"/>
</dbReference>
<dbReference type="Gene3D" id="3.40.50.300">
    <property type="entry name" value="P-loop containing nucleotide triphosphate hydrolases"/>
    <property type="match status" value="2"/>
</dbReference>
<dbReference type="GO" id="GO:0006281">
    <property type="term" value="P:DNA repair"/>
    <property type="evidence" value="ECO:0007669"/>
    <property type="project" value="UniProtKB-KW"/>
</dbReference>
<dbReference type="PANTHER" id="PTHR47964">
    <property type="entry name" value="ATP-DEPENDENT DNA HELICASE HOMOLOG RECG, CHLOROPLASTIC"/>
    <property type="match status" value="1"/>
</dbReference>
<evidence type="ECO:0000256" key="6">
    <source>
        <dbReference type="ARBA" id="ARBA00023125"/>
    </source>
</evidence>
<evidence type="ECO:0000256" key="5">
    <source>
        <dbReference type="ARBA" id="ARBA00022840"/>
    </source>
</evidence>
<dbReference type="InterPro" id="IPR011545">
    <property type="entry name" value="DEAD/DEAH_box_helicase_dom"/>
</dbReference>
<keyword evidence="3 11" id="KW-0378">Hydrolase</keyword>
<evidence type="ECO:0000313" key="11">
    <source>
        <dbReference type="EMBL" id="MCI5756521.1"/>
    </source>
</evidence>
<keyword evidence="1" id="KW-0547">Nucleotide-binding</keyword>
<gene>
    <name evidence="11" type="primary">recG</name>
    <name evidence="11" type="ORF">MR241_09550</name>
</gene>
<dbReference type="InterPro" id="IPR014001">
    <property type="entry name" value="Helicase_ATP-bd"/>
</dbReference>
<proteinExistence type="predicted"/>
<evidence type="ECO:0000256" key="3">
    <source>
        <dbReference type="ARBA" id="ARBA00022801"/>
    </source>
</evidence>
<dbReference type="SUPFAM" id="SSF50249">
    <property type="entry name" value="Nucleic acid-binding proteins"/>
    <property type="match status" value="1"/>
</dbReference>
<name>A0AAE3FHD3_9BACT</name>
<evidence type="ECO:0000313" key="12">
    <source>
        <dbReference type="Proteomes" id="UP001139365"/>
    </source>
</evidence>
<dbReference type="Pfam" id="PF00271">
    <property type="entry name" value="Helicase_C"/>
    <property type="match status" value="1"/>
</dbReference>
<dbReference type="PANTHER" id="PTHR47964:SF1">
    <property type="entry name" value="ATP-DEPENDENT DNA HELICASE HOMOLOG RECG, CHLOROPLASTIC"/>
    <property type="match status" value="1"/>
</dbReference>
<keyword evidence="4 11" id="KW-0347">Helicase</keyword>
<dbReference type="NCBIfam" id="NF008168">
    <property type="entry name" value="PRK10917.2-2"/>
    <property type="match status" value="1"/>
</dbReference>
<dbReference type="Gene3D" id="2.40.50.140">
    <property type="entry name" value="Nucleic acid-binding proteins"/>
    <property type="match status" value="1"/>
</dbReference>
<dbReference type="Pfam" id="PF00270">
    <property type="entry name" value="DEAD"/>
    <property type="match status" value="1"/>
</dbReference>
<dbReference type="NCBIfam" id="NF008165">
    <property type="entry name" value="PRK10917.1-3"/>
    <property type="match status" value="1"/>
</dbReference>
<protein>
    <recommendedName>
        <fullName evidence="8">Probable DNA 3'-5' helicase RecG</fullName>
    </recommendedName>
</protein>
<feature type="domain" description="Helicase C-terminal" evidence="10">
    <location>
        <begin position="503"/>
        <end position="652"/>
    </location>
</feature>
<evidence type="ECO:0000256" key="8">
    <source>
        <dbReference type="ARBA" id="ARBA00049819"/>
    </source>
</evidence>